<keyword evidence="4" id="KW-1185">Reference proteome</keyword>
<dbReference type="PANTHER" id="PTHR46936:SF1">
    <property type="entry name" value="ARABINOSYLTRANSFERASE XEG113"/>
    <property type="match status" value="1"/>
</dbReference>
<keyword evidence="1" id="KW-0732">Signal</keyword>
<dbReference type="EMBL" id="LGRX02028338">
    <property type="protein sequence ID" value="KAK3248186.1"/>
    <property type="molecule type" value="Genomic_DNA"/>
</dbReference>
<accession>A0AAE0C4C1</accession>
<protein>
    <recommendedName>
        <fullName evidence="2">Nucleotide-diphospho-sugar transferase domain-containing protein</fullName>
    </recommendedName>
</protein>
<evidence type="ECO:0000256" key="1">
    <source>
        <dbReference type="SAM" id="SignalP"/>
    </source>
</evidence>
<dbReference type="PANTHER" id="PTHR46936">
    <property type="entry name" value="ARABINOSYLTRANSFERASE XEG113"/>
    <property type="match status" value="1"/>
</dbReference>
<dbReference type="Pfam" id="PF03407">
    <property type="entry name" value="Nucleotid_trans"/>
    <property type="match status" value="1"/>
</dbReference>
<proteinExistence type="predicted"/>
<dbReference type="GO" id="GO:0005794">
    <property type="term" value="C:Golgi apparatus"/>
    <property type="evidence" value="ECO:0007669"/>
    <property type="project" value="TreeGrafter"/>
</dbReference>
<dbReference type="Proteomes" id="UP001190700">
    <property type="component" value="Unassembled WGS sequence"/>
</dbReference>
<organism evidence="3 4">
    <name type="scientific">Cymbomonas tetramitiformis</name>
    <dbReference type="NCBI Taxonomy" id="36881"/>
    <lineage>
        <taxon>Eukaryota</taxon>
        <taxon>Viridiplantae</taxon>
        <taxon>Chlorophyta</taxon>
        <taxon>Pyramimonadophyceae</taxon>
        <taxon>Pyramimonadales</taxon>
        <taxon>Pyramimonadaceae</taxon>
        <taxon>Cymbomonas</taxon>
    </lineage>
</organism>
<feature type="signal peptide" evidence="1">
    <location>
        <begin position="1"/>
        <end position="30"/>
    </location>
</feature>
<comment type="caution">
    <text evidence="3">The sequence shown here is derived from an EMBL/GenBank/DDBJ whole genome shotgun (WGS) entry which is preliminary data.</text>
</comment>
<evidence type="ECO:0000259" key="2">
    <source>
        <dbReference type="Pfam" id="PF03407"/>
    </source>
</evidence>
<dbReference type="GO" id="GO:0052325">
    <property type="term" value="P:cell wall pectin biosynthetic process"/>
    <property type="evidence" value="ECO:0007669"/>
    <property type="project" value="TreeGrafter"/>
</dbReference>
<dbReference type="InterPro" id="IPR053250">
    <property type="entry name" value="Glycosyltransferase_77"/>
</dbReference>
<evidence type="ECO:0000313" key="4">
    <source>
        <dbReference type="Proteomes" id="UP001190700"/>
    </source>
</evidence>
<reference evidence="3 4" key="1">
    <citation type="journal article" date="2015" name="Genome Biol. Evol.">
        <title>Comparative Genomics of a Bacterivorous Green Alga Reveals Evolutionary Causalities and Consequences of Phago-Mixotrophic Mode of Nutrition.</title>
        <authorList>
            <person name="Burns J.A."/>
            <person name="Paasch A."/>
            <person name="Narechania A."/>
            <person name="Kim E."/>
        </authorList>
    </citation>
    <scope>NUCLEOTIDE SEQUENCE [LARGE SCALE GENOMIC DNA]</scope>
    <source>
        <strain evidence="3 4">PLY_AMNH</strain>
    </source>
</reference>
<gene>
    <name evidence="3" type="ORF">CYMTET_42340</name>
</gene>
<dbReference type="GO" id="GO:0052636">
    <property type="term" value="F:arabinosyltransferase activity"/>
    <property type="evidence" value="ECO:0007669"/>
    <property type="project" value="TreeGrafter"/>
</dbReference>
<feature type="domain" description="Nucleotide-diphospho-sugar transferase" evidence="2">
    <location>
        <begin position="108"/>
        <end position="340"/>
    </location>
</feature>
<name>A0AAE0C4C1_9CHLO</name>
<feature type="chain" id="PRO_5042012581" description="Nucleotide-diphospho-sugar transferase domain-containing protein" evidence="1">
    <location>
        <begin position="31"/>
        <end position="413"/>
    </location>
</feature>
<dbReference type="AlphaFoldDB" id="A0AAE0C4C1"/>
<evidence type="ECO:0000313" key="3">
    <source>
        <dbReference type="EMBL" id="KAK3248186.1"/>
    </source>
</evidence>
<dbReference type="InterPro" id="IPR005069">
    <property type="entry name" value="Nucl-diP-sugar_transferase"/>
</dbReference>
<sequence length="413" mass="46608">MAKGRSAIMLSLHTFALLMCVALSLQGSQAIPESINSPGRHLREFYIPALVSSSGTTLPEPGLAVSKSTPQQLVKDIAIDNAVIVTWANNHYYDFAKNFAAHMRDLGITNFLIGAMDKQLLQRLEADGVPTWLMGSKGMDERTVQRDFGWGTHNFHKMGRDKIRLIRDFTRLGIDVLISDIDVAWIANPLPFFRRHPEADILVSTDQLRNESVGDGLEFHICQTASNIGIMWFRSTPGAQAMTQEWVDVIEKDPRKWDQVAFNDLKALGGACQGKRDPKTGLMPAYNNKVKMGILPIALFSNGHTFYVQRLQDRLPPGIEPFAVHATFQYSGTPGKRHRMREAGVWLGDDDSYFQGKFMTYTPRIPPDMDMDMFRKLGWPSRDGDHKTLEPNSKILGEHLRMVNFQLYQVCLQ</sequence>